<dbReference type="EMBL" id="JABFAB010000004">
    <property type="protein sequence ID" value="MBA0644971.1"/>
    <property type="molecule type" value="Genomic_DNA"/>
</dbReference>
<feature type="transmembrane region" description="Helical" evidence="1">
    <location>
        <begin position="32"/>
        <end position="57"/>
    </location>
</feature>
<dbReference type="Proteomes" id="UP000593573">
    <property type="component" value="Unassembled WGS sequence"/>
</dbReference>
<evidence type="ECO:0000313" key="3">
    <source>
        <dbReference type="EMBL" id="MBA0644971.1"/>
    </source>
</evidence>
<keyword evidence="1" id="KW-0812">Transmembrane</keyword>
<reference evidence="2 5" key="1">
    <citation type="journal article" date="2019" name="Genome Biol. Evol.">
        <title>Insights into the evolution of the New World diploid cottons (Gossypium, subgenus Houzingenia) based on genome sequencing.</title>
        <authorList>
            <person name="Grover C.E."/>
            <person name="Arick M.A. 2nd"/>
            <person name="Thrash A."/>
            <person name="Conover J.L."/>
            <person name="Sanders W.S."/>
            <person name="Peterson D.G."/>
            <person name="Frelichowski J.E."/>
            <person name="Scheffler J.A."/>
            <person name="Scheffler B.E."/>
            <person name="Wendel J.F."/>
        </authorList>
    </citation>
    <scope>NUCLEOTIDE SEQUENCE [LARGE SCALE GENOMIC DNA]</scope>
    <source>
        <strain evidence="2">57</strain>
        <tissue evidence="2">Leaf</tissue>
    </source>
</reference>
<evidence type="ECO:0000313" key="5">
    <source>
        <dbReference type="Proteomes" id="UP000593573"/>
    </source>
</evidence>
<keyword evidence="1" id="KW-1133">Transmembrane helix</keyword>
<organism evidence="2 5">
    <name type="scientific">Gossypium klotzschianum</name>
    <dbReference type="NCBI Taxonomy" id="34286"/>
    <lineage>
        <taxon>Eukaryota</taxon>
        <taxon>Viridiplantae</taxon>
        <taxon>Streptophyta</taxon>
        <taxon>Embryophyta</taxon>
        <taxon>Tracheophyta</taxon>
        <taxon>Spermatophyta</taxon>
        <taxon>Magnoliopsida</taxon>
        <taxon>eudicotyledons</taxon>
        <taxon>Gunneridae</taxon>
        <taxon>Pentapetalae</taxon>
        <taxon>rosids</taxon>
        <taxon>malvids</taxon>
        <taxon>Malvales</taxon>
        <taxon>Malvaceae</taxon>
        <taxon>Malvoideae</taxon>
        <taxon>Gossypium</taxon>
    </lineage>
</organism>
<reference evidence="2" key="2">
    <citation type="submission" date="2020-04" db="EMBL/GenBank/DDBJ databases">
        <authorList>
            <person name="Grover C.E."/>
            <person name="Arick M.A. II"/>
            <person name="Thrash A."/>
            <person name="Conover J.L."/>
            <person name="Sanders W.S."/>
            <person name="Peterson D.G."/>
            <person name="Scheffler J.A."/>
            <person name="Scheffler B.E."/>
            <person name="Wendel J.F."/>
        </authorList>
    </citation>
    <scope>NUCLEOTIDE SEQUENCE</scope>
    <source>
        <strain evidence="2">57</strain>
        <tissue evidence="2">Leaf</tissue>
    </source>
</reference>
<evidence type="ECO:0000313" key="2">
    <source>
        <dbReference type="EMBL" id="MBA0644970.1"/>
    </source>
</evidence>
<dbReference type="OrthoDB" id="1014472at2759"/>
<name>A0A7J8U3K5_9ROSI</name>
<evidence type="ECO:0000313" key="4">
    <source>
        <dbReference type="EMBL" id="MBA0656579.1"/>
    </source>
</evidence>
<evidence type="ECO:0000256" key="1">
    <source>
        <dbReference type="SAM" id="Phobius"/>
    </source>
</evidence>
<gene>
    <name evidence="4" type="ORF">Goklo_008921</name>
    <name evidence="2" type="ORF">Goklo_013134</name>
    <name evidence="3" type="ORF">Goklo_013135</name>
</gene>
<keyword evidence="5" id="KW-1185">Reference proteome</keyword>
<dbReference type="EMBL" id="JABFAB010000008">
    <property type="protein sequence ID" value="MBA0656579.1"/>
    <property type="molecule type" value="Genomic_DNA"/>
</dbReference>
<sequence>NPLKLGGGQHRGKTSFVEHRTFFHLYHSFHRLWIFLVMMFQKSIISISISICLSLALSS</sequence>
<accession>A0A7J8U3K5</accession>
<dbReference type="AlphaFoldDB" id="A0A7J8U3K5"/>
<feature type="non-terminal residue" evidence="2">
    <location>
        <position position="59"/>
    </location>
</feature>
<keyword evidence="1" id="KW-0472">Membrane</keyword>
<comment type="caution">
    <text evidence="2">The sequence shown here is derived from an EMBL/GenBank/DDBJ whole genome shotgun (WGS) entry which is preliminary data.</text>
</comment>
<dbReference type="EMBL" id="JABFAB010000004">
    <property type="protein sequence ID" value="MBA0644970.1"/>
    <property type="molecule type" value="Genomic_DNA"/>
</dbReference>
<protein>
    <submittedName>
        <fullName evidence="2">Uncharacterized protein</fullName>
    </submittedName>
</protein>
<proteinExistence type="predicted"/>